<dbReference type="InterPro" id="IPR022986">
    <property type="entry name" value="UPF0237_ACT"/>
</dbReference>
<dbReference type="InterPro" id="IPR050990">
    <property type="entry name" value="UPF0237/GcvR_regulator"/>
</dbReference>
<protein>
    <submittedName>
        <fullName evidence="2">ACT domain-containing protein</fullName>
    </submittedName>
</protein>
<comment type="caution">
    <text evidence="2">The sequence shown here is derived from an EMBL/GenBank/DDBJ whole genome shotgun (WGS) entry which is preliminary data.</text>
</comment>
<dbReference type="PROSITE" id="PS51671">
    <property type="entry name" value="ACT"/>
    <property type="match status" value="1"/>
</dbReference>
<organism evidence="2 3">
    <name type="scientific">Adlercreutzia mucosicola</name>
    <dbReference type="NCBI Taxonomy" id="580026"/>
    <lineage>
        <taxon>Bacteria</taxon>
        <taxon>Bacillati</taxon>
        <taxon>Actinomycetota</taxon>
        <taxon>Coriobacteriia</taxon>
        <taxon>Eggerthellales</taxon>
        <taxon>Eggerthellaceae</taxon>
        <taxon>Adlercreutzia</taxon>
    </lineage>
</organism>
<dbReference type="Pfam" id="PF13740">
    <property type="entry name" value="ACT_6"/>
    <property type="match status" value="1"/>
</dbReference>
<dbReference type="CDD" id="cd04872">
    <property type="entry name" value="ACT_1ZPV"/>
    <property type="match status" value="1"/>
</dbReference>
<dbReference type="InterPro" id="IPR045865">
    <property type="entry name" value="ACT-like_dom_sf"/>
</dbReference>
<accession>A0A6N8JLZ9</accession>
<feature type="domain" description="ACT" evidence="1">
    <location>
        <begin position="4"/>
        <end position="80"/>
    </location>
</feature>
<dbReference type="AlphaFoldDB" id="A0A6N8JLZ9"/>
<keyword evidence="3" id="KW-1185">Reference proteome</keyword>
<dbReference type="RefSeq" id="WP_028026053.1">
    <property type="nucleotide sequence ID" value="NZ_JANJZH010000004.1"/>
</dbReference>
<dbReference type="InterPro" id="IPR002912">
    <property type="entry name" value="ACT_dom"/>
</dbReference>
<reference evidence="2 3" key="1">
    <citation type="submission" date="2019-12" db="EMBL/GenBank/DDBJ databases">
        <title>Microbes associate with the intestines of laboratory mice.</title>
        <authorList>
            <person name="Navarre W."/>
            <person name="Wong E."/>
        </authorList>
    </citation>
    <scope>NUCLEOTIDE SEQUENCE [LARGE SCALE GENOMIC DNA]</scope>
    <source>
        <strain evidence="2 3">NM66_B29</strain>
    </source>
</reference>
<evidence type="ECO:0000259" key="1">
    <source>
        <dbReference type="PROSITE" id="PS51671"/>
    </source>
</evidence>
<dbReference type="PANTHER" id="PTHR34875">
    <property type="entry name" value="UPF0237 PROTEIN MJ1558"/>
    <property type="match status" value="1"/>
</dbReference>
<dbReference type="Gene3D" id="3.30.70.260">
    <property type="match status" value="1"/>
</dbReference>
<evidence type="ECO:0000313" key="3">
    <source>
        <dbReference type="Proteomes" id="UP000463388"/>
    </source>
</evidence>
<dbReference type="Proteomes" id="UP000463388">
    <property type="component" value="Unassembled WGS sequence"/>
</dbReference>
<dbReference type="OrthoDB" id="9803078at2"/>
<dbReference type="SUPFAM" id="SSF55021">
    <property type="entry name" value="ACT-like"/>
    <property type="match status" value="1"/>
</dbReference>
<proteinExistence type="predicted"/>
<dbReference type="PANTHER" id="PTHR34875:SF6">
    <property type="entry name" value="UPF0237 PROTEIN MJ1558"/>
    <property type="match status" value="1"/>
</dbReference>
<gene>
    <name evidence="2" type="ORF">GKZ27_01030</name>
</gene>
<name>A0A6N8JLZ9_9ACTN</name>
<dbReference type="NCBIfam" id="NF001220">
    <property type="entry name" value="PRK00194.1"/>
    <property type="match status" value="1"/>
</dbReference>
<sequence length="91" mass="9732">MKCVISVLGKDRSGVVAAIAGVLAECGANIDDISQTILGEGRMFSMTMMVSLDVATADFNTVQERLAATGESLGMQVLIQREDVFQAMYQI</sequence>
<evidence type="ECO:0000313" key="2">
    <source>
        <dbReference type="EMBL" id="MVX60059.1"/>
    </source>
</evidence>
<dbReference type="EMBL" id="WSRR01000002">
    <property type="protein sequence ID" value="MVX60059.1"/>
    <property type="molecule type" value="Genomic_DNA"/>
</dbReference>